<organism evidence="1 2">
    <name type="scientific">Ilex paraguariensis</name>
    <name type="common">yerba mate</name>
    <dbReference type="NCBI Taxonomy" id="185542"/>
    <lineage>
        <taxon>Eukaryota</taxon>
        <taxon>Viridiplantae</taxon>
        <taxon>Streptophyta</taxon>
        <taxon>Embryophyta</taxon>
        <taxon>Tracheophyta</taxon>
        <taxon>Spermatophyta</taxon>
        <taxon>Magnoliopsida</taxon>
        <taxon>eudicotyledons</taxon>
        <taxon>Gunneridae</taxon>
        <taxon>Pentapetalae</taxon>
        <taxon>asterids</taxon>
        <taxon>campanulids</taxon>
        <taxon>Aquifoliales</taxon>
        <taxon>Aquifoliaceae</taxon>
        <taxon>Ilex</taxon>
    </lineage>
</organism>
<reference evidence="1 2" key="1">
    <citation type="submission" date="2024-02" db="EMBL/GenBank/DDBJ databases">
        <authorList>
            <person name="Vignale AGUSTIN F."/>
            <person name="Sosa J E."/>
            <person name="Modenutti C."/>
        </authorList>
    </citation>
    <scope>NUCLEOTIDE SEQUENCE [LARGE SCALE GENOMIC DNA]</scope>
</reference>
<protein>
    <submittedName>
        <fullName evidence="1">Uncharacterized protein</fullName>
    </submittedName>
</protein>
<comment type="caution">
    <text evidence="1">The sequence shown here is derived from an EMBL/GenBank/DDBJ whole genome shotgun (WGS) entry which is preliminary data.</text>
</comment>
<name>A0ABC8SXI2_9AQUA</name>
<evidence type="ECO:0000313" key="2">
    <source>
        <dbReference type="Proteomes" id="UP001642360"/>
    </source>
</evidence>
<sequence>MKPFKVMALDVLFDNTKLLPLGAIEEELEDENSKDVDTSISNHLKAKNHIIGCTSNWLTKGNGPLKVIFSSTINAIQMAYKLQISFKEAHNINKGLNLLAITVYPYQICLQRPVQLTIGEKLFLHTIYYNH</sequence>
<dbReference type="Proteomes" id="UP001642360">
    <property type="component" value="Unassembled WGS sequence"/>
</dbReference>
<accession>A0ABC8SXI2</accession>
<dbReference type="EMBL" id="CAUOFW020003758">
    <property type="protein sequence ID" value="CAK9161896.1"/>
    <property type="molecule type" value="Genomic_DNA"/>
</dbReference>
<keyword evidence="2" id="KW-1185">Reference proteome</keyword>
<dbReference type="AlphaFoldDB" id="A0ABC8SXI2"/>
<gene>
    <name evidence="1" type="ORF">ILEXP_LOCUS30722</name>
</gene>
<proteinExistence type="predicted"/>
<evidence type="ECO:0000313" key="1">
    <source>
        <dbReference type="EMBL" id="CAK9161896.1"/>
    </source>
</evidence>